<evidence type="ECO:0000256" key="9">
    <source>
        <dbReference type="RuleBase" id="RU003345"/>
    </source>
</evidence>
<comment type="caution">
    <text evidence="11">The sequence shown here is derived from an EMBL/GenBank/DDBJ whole genome shotgun (WGS) entry which is preliminary data.</text>
</comment>
<evidence type="ECO:0000256" key="6">
    <source>
        <dbReference type="ARBA" id="ARBA00066992"/>
    </source>
</evidence>
<accession>A0A6M0QPX4</accession>
<dbReference type="FunFam" id="3.40.309.10:FF:000010">
    <property type="entry name" value="Gamma-aminobutyraldehyde dehydrogenase"/>
    <property type="match status" value="1"/>
</dbReference>
<evidence type="ECO:0000256" key="1">
    <source>
        <dbReference type="ARBA" id="ARBA00009986"/>
    </source>
</evidence>
<dbReference type="PROSITE" id="PS00687">
    <property type="entry name" value="ALDEHYDE_DEHYDR_GLU"/>
    <property type="match status" value="1"/>
</dbReference>
<reference evidence="11 12" key="1">
    <citation type="submission" date="2020-02" db="EMBL/GenBank/DDBJ databases">
        <authorList>
            <person name="Chen W.-M."/>
        </authorList>
    </citation>
    <scope>NUCLEOTIDE SEQUENCE [LARGE SCALE GENOMIC DNA]</scope>
    <source>
        <strain evidence="11 12">KMS-5</strain>
    </source>
</reference>
<gene>
    <name evidence="11" type="ORF">G4Z14_04345</name>
</gene>
<dbReference type="Gene3D" id="3.40.605.10">
    <property type="entry name" value="Aldehyde Dehydrogenase, Chain A, domain 1"/>
    <property type="match status" value="1"/>
</dbReference>
<dbReference type="PANTHER" id="PTHR11699">
    <property type="entry name" value="ALDEHYDE DEHYDROGENASE-RELATED"/>
    <property type="match status" value="1"/>
</dbReference>
<dbReference type="EMBL" id="JAAIVJ010000002">
    <property type="protein sequence ID" value="NEY89519.1"/>
    <property type="molecule type" value="Genomic_DNA"/>
</dbReference>
<keyword evidence="3 9" id="KW-0560">Oxidoreductase</keyword>
<feature type="domain" description="Aldehyde dehydrogenase" evidence="10">
    <location>
        <begin position="14"/>
        <end position="468"/>
    </location>
</feature>
<dbReference type="SUPFAM" id="SSF53720">
    <property type="entry name" value="ALDH-like"/>
    <property type="match status" value="1"/>
</dbReference>
<dbReference type="RefSeq" id="WP_164623569.1">
    <property type="nucleotide sequence ID" value="NZ_JAAIVJ010000002.1"/>
</dbReference>
<evidence type="ECO:0000256" key="2">
    <source>
        <dbReference type="ARBA" id="ARBA00022797"/>
    </source>
</evidence>
<dbReference type="AlphaFoldDB" id="A0A6M0QPX4"/>
<dbReference type="InterPro" id="IPR016162">
    <property type="entry name" value="Ald_DH_N"/>
</dbReference>
<evidence type="ECO:0000256" key="4">
    <source>
        <dbReference type="ARBA" id="ARBA00035632"/>
    </source>
</evidence>
<keyword evidence="2" id="KW-0058">Aromatic hydrocarbons catabolism</keyword>
<evidence type="ECO:0000256" key="8">
    <source>
        <dbReference type="PROSITE-ProRule" id="PRU10007"/>
    </source>
</evidence>
<evidence type="ECO:0000313" key="12">
    <source>
        <dbReference type="Proteomes" id="UP000477782"/>
    </source>
</evidence>
<dbReference type="Proteomes" id="UP000477782">
    <property type="component" value="Unassembled WGS sequence"/>
</dbReference>
<evidence type="ECO:0000256" key="7">
    <source>
        <dbReference type="ARBA" id="ARBA00070319"/>
    </source>
</evidence>
<dbReference type="InterPro" id="IPR029510">
    <property type="entry name" value="Ald_DH_CS_GLU"/>
</dbReference>
<comment type="catalytic activity">
    <reaction evidence="5">
        <text>salicylaldehyde + NAD(+) + H2O = salicylate + NADH + 2 H(+)</text>
        <dbReference type="Rhea" id="RHEA:18537"/>
        <dbReference type="ChEBI" id="CHEBI:15377"/>
        <dbReference type="ChEBI" id="CHEBI:15378"/>
        <dbReference type="ChEBI" id="CHEBI:16008"/>
        <dbReference type="ChEBI" id="CHEBI:30762"/>
        <dbReference type="ChEBI" id="CHEBI:57540"/>
        <dbReference type="ChEBI" id="CHEBI:57945"/>
        <dbReference type="EC" id="1.2.1.65"/>
    </reaction>
</comment>
<comment type="pathway">
    <text evidence="4">Aromatic compound metabolism; naphthalene degradation.</text>
</comment>
<keyword evidence="12" id="KW-1185">Reference proteome</keyword>
<dbReference type="Pfam" id="PF00171">
    <property type="entry name" value="Aldedh"/>
    <property type="match status" value="1"/>
</dbReference>
<feature type="active site" evidence="8">
    <location>
        <position position="246"/>
    </location>
</feature>
<dbReference type="FunFam" id="3.40.605.10:FF:000007">
    <property type="entry name" value="NAD/NADP-dependent betaine aldehyde dehydrogenase"/>
    <property type="match status" value="1"/>
</dbReference>
<dbReference type="NCBIfam" id="NF010000">
    <property type="entry name" value="PRK13473.1"/>
    <property type="match status" value="1"/>
</dbReference>
<evidence type="ECO:0000313" key="11">
    <source>
        <dbReference type="EMBL" id="NEY89519.1"/>
    </source>
</evidence>
<evidence type="ECO:0000256" key="3">
    <source>
        <dbReference type="ARBA" id="ARBA00023002"/>
    </source>
</evidence>
<dbReference type="InterPro" id="IPR016163">
    <property type="entry name" value="Ald_DH_C"/>
</dbReference>
<name>A0A6M0QPX4_9RHOB</name>
<dbReference type="EC" id="1.2.1.65" evidence="6"/>
<evidence type="ECO:0000259" key="10">
    <source>
        <dbReference type="Pfam" id="PF00171"/>
    </source>
</evidence>
<dbReference type="InterPro" id="IPR015590">
    <property type="entry name" value="Aldehyde_DH_dom"/>
</dbReference>
<protein>
    <recommendedName>
        <fullName evidence="7">Salicylaldehyde dehydrogenase</fullName>
        <ecNumber evidence="6">1.2.1.65</ecNumber>
    </recommendedName>
</protein>
<comment type="similarity">
    <text evidence="1 9">Belongs to the aldehyde dehydrogenase family.</text>
</comment>
<sequence>MQTKLLINGEMVAGEGAALPILNPATGDEVARVAEASPEQVDSAMRAADAAFEEFRTAPPSRRAGLLQDIANVIEAHAEDLASLESLDVGKPWPSALNDEMPLTIDTFRFFAGAARTMGGLAAGEYVAGHTSMIRRDPVGPVAAIAPWNYPLMMAAWKLAAPLAAGCPVVLKPSELTPLSTLRLAELLADVVPAGLVQVLHGRGPTIGERMINAPEVEAISITGSPGTGQVAMRAAATQIRHVHLELGGKAPVIVFDDADLETLVATIRAGGFFNAGQDCAQPCRLLVQAGIHDRLVADLAAAVSSIRIGAPRAAGTEMGPIVSAAQRDRVAGFVDRARAVAEVVAGGEAPAGAGYFYRPTVLANVAHDAEIARNEVFGPVVTVSRFADADEALRIANKGRYGLASSVWTRDTGRAMAMTSRLRYGFTWVNTHGVATPEMPWAAMKGSGTGCDMSVFALEAFTAVRHVMMAHA</sequence>
<dbReference type="GO" id="GO:0018485">
    <property type="term" value="F:salicylaldehyde dehydrogenase (NAD+) activity"/>
    <property type="evidence" value="ECO:0007669"/>
    <property type="project" value="UniProtKB-EC"/>
</dbReference>
<organism evidence="11 12">
    <name type="scientific">Tabrizicola oligotrophica</name>
    <dbReference type="NCBI Taxonomy" id="2710650"/>
    <lineage>
        <taxon>Bacteria</taxon>
        <taxon>Pseudomonadati</taxon>
        <taxon>Pseudomonadota</taxon>
        <taxon>Alphaproteobacteria</taxon>
        <taxon>Rhodobacterales</taxon>
        <taxon>Paracoccaceae</taxon>
        <taxon>Tabrizicola</taxon>
    </lineage>
</organism>
<evidence type="ECO:0000256" key="5">
    <source>
        <dbReference type="ARBA" id="ARBA00050596"/>
    </source>
</evidence>
<dbReference type="InterPro" id="IPR016161">
    <property type="entry name" value="Ald_DH/histidinol_DH"/>
</dbReference>
<proteinExistence type="inferred from homology"/>
<dbReference type="Gene3D" id="3.40.309.10">
    <property type="entry name" value="Aldehyde Dehydrogenase, Chain A, domain 2"/>
    <property type="match status" value="1"/>
</dbReference>